<dbReference type="InterPro" id="IPR020094">
    <property type="entry name" value="TruA/RsuA/RluB/E/F_N"/>
</dbReference>
<dbReference type="GO" id="GO:0009982">
    <property type="term" value="F:pseudouridine synthase activity"/>
    <property type="evidence" value="ECO:0007669"/>
    <property type="project" value="InterPro"/>
</dbReference>
<dbReference type="Gene3D" id="3.30.70.580">
    <property type="entry name" value="Pseudouridine synthase I, catalytic domain, N-terminal subdomain"/>
    <property type="match status" value="1"/>
</dbReference>
<evidence type="ECO:0000313" key="2">
    <source>
        <dbReference type="EMBL" id="KAJ3642420.1"/>
    </source>
</evidence>
<proteinExistence type="predicted"/>
<dbReference type="Proteomes" id="UP001168821">
    <property type="component" value="Unassembled WGS sequence"/>
</dbReference>
<evidence type="ECO:0000313" key="3">
    <source>
        <dbReference type="Proteomes" id="UP001168821"/>
    </source>
</evidence>
<dbReference type="PANTHER" id="PTHR11142:SF0">
    <property type="entry name" value="TRNA PSEUDOURIDINE SYNTHASE-LIKE 1"/>
    <property type="match status" value="1"/>
</dbReference>
<sequence length="289" mass="32971">MALNRYLLHVSYIGTNFHGAQRQVVGTFPRKDDPSTVQGQLEIALKQLNSCNEPIIALSSRTDSGVHALNTTCHVDLFRANGLHYEPRTITLCLNKYFKKHEVPIRILKTFIVPNDFHCQHKAVSRTYLYRLGVINANALNLAPHLHLLPIEELQRCHFLCTDTFDGEKFKLNAKLFEGLHDFRTFMGRGSHELHKMTRRLVHRAEVLDGKSLLYGPYSWPSVMPGTCQDYKFYDVYVQATGFLYRQVSNRNFDFDKLGAYLCGENPLSPLLAFLNGAPRATQSGNLTR</sequence>
<protein>
    <recommendedName>
        <fullName evidence="4">tRNA pseudouridine synthase</fullName>
    </recommendedName>
</protein>
<dbReference type="InterPro" id="IPR020095">
    <property type="entry name" value="PsdUridine_synth_TruA_C"/>
</dbReference>
<dbReference type="EMBL" id="JALNTZ010000008">
    <property type="protein sequence ID" value="KAJ3642420.1"/>
    <property type="molecule type" value="Genomic_DNA"/>
</dbReference>
<dbReference type="InterPro" id="IPR020103">
    <property type="entry name" value="PsdUridine_synth_cat_dom_sf"/>
</dbReference>
<evidence type="ECO:0000256" key="1">
    <source>
        <dbReference type="ARBA" id="ARBA00023235"/>
    </source>
</evidence>
<comment type="caution">
    <text evidence="2">The sequence shown here is derived from an EMBL/GenBank/DDBJ whole genome shotgun (WGS) entry which is preliminary data.</text>
</comment>
<dbReference type="InterPro" id="IPR001406">
    <property type="entry name" value="PsdUridine_synth_TruA"/>
</dbReference>
<accession>A0AA38HRF4</accession>
<keyword evidence="1" id="KW-0413">Isomerase</keyword>
<gene>
    <name evidence="2" type="ORF">Zmor_025211</name>
</gene>
<organism evidence="2 3">
    <name type="scientific">Zophobas morio</name>
    <dbReference type="NCBI Taxonomy" id="2755281"/>
    <lineage>
        <taxon>Eukaryota</taxon>
        <taxon>Metazoa</taxon>
        <taxon>Ecdysozoa</taxon>
        <taxon>Arthropoda</taxon>
        <taxon>Hexapoda</taxon>
        <taxon>Insecta</taxon>
        <taxon>Pterygota</taxon>
        <taxon>Neoptera</taxon>
        <taxon>Endopterygota</taxon>
        <taxon>Coleoptera</taxon>
        <taxon>Polyphaga</taxon>
        <taxon>Cucujiformia</taxon>
        <taxon>Tenebrionidae</taxon>
        <taxon>Zophobas</taxon>
    </lineage>
</organism>
<reference evidence="2" key="1">
    <citation type="journal article" date="2023" name="G3 (Bethesda)">
        <title>Whole genome assemblies of Zophobas morio and Tenebrio molitor.</title>
        <authorList>
            <person name="Kaur S."/>
            <person name="Stinson S.A."/>
            <person name="diCenzo G.C."/>
        </authorList>
    </citation>
    <scope>NUCLEOTIDE SEQUENCE</scope>
    <source>
        <strain evidence="2">QUZm001</strain>
    </source>
</reference>
<dbReference type="GO" id="GO:0003723">
    <property type="term" value="F:RNA binding"/>
    <property type="evidence" value="ECO:0007669"/>
    <property type="project" value="InterPro"/>
</dbReference>
<name>A0AA38HRF4_9CUCU</name>
<dbReference type="PANTHER" id="PTHR11142">
    <property type="entry name" value="PSEUDOURIDYLATE SYNTHASE"/>
    <property type="match status" value="1"/>
</dbReference>
<dbReference type="Gene3D" id="3.30.70.660">
    <property type="entry name" value="Pseudouridine synthase I, catalytic domain, C-terminal subdomain"/>
    <property type="match status" value="1"/>
</dbReference>
<evidence type="ECO:0008006" key="4">
    <source>
        <dbReference type="Google" id="ProtNLM"/>
    </source>
</evidence>
<dbReference type="GO" id="GO:0031119">
    <property type="term" value="P:tRNA pseudouridine synthesis"/>
    <property type="evidence" value="ECO:0007669"/>
    <property type="project" value="TreeGrafter"/>
</dbReference>
<keyword evidence="3" id="KW-1185">Reference proteome</keyword>
<dbReference type="AlphaFoldDB" id="A0AA38HRF4"/>
<dbReference type="SUPFAM" id="SSF55120">
    <property type="entry name" value="Pseudouridine synthase"/>
    <property type="match status" value="1"/>
</dbReference>